<dbReference type="InterPro" id="IPR000866">
    <property type="entry name" value="AhpC/TSA"/>
</dbReference>
<dbReference type="AlphaFoldDB" id="A0A150XGP8"/>
<dbReference type="GO" id="GO:0016491">
    <property type="term" value="F:oxidoreductase activity"/>
    <property type="evidence" value="ECO:0007669"/>
    <property type="project" value="InterPro"/>
</dbReference>
<dbReference type="CDD" id="cd02966">
    <property type="entry name" value="TlpA_like_family"/>
    <property type="match status" value="1"/>
</dbReference>
<dbReference type="PROSITE" id="PS51352">
    <property type="entry name" value="THIOREDOXIN_2"/>
    <property type="match status" value="1"/>
</dbReference>
<gene>
    <name evidence="3" type="ORF">AWW68_03730</name>
</gene>
<dbReference type="PANTHER" id="PTHR42852:SF13">
    <property type="entry name" value="PROTEIN DIPZ"/>
    <property type="match status" value="1"/>
</dbReference>
<protein>
    <recommendedName>
        <fullName evidence="2">Thioredoxin domain-containing protein</fullName>
    </recommendedName>
</protein>
<proteinExistence type="predicted"/>
<dbReference type="Gene3D" id="3.40.30.10">
    <property type="entry name" value="Glutaredoxin"/>
    <property type="match status" value="1"/>
</dbReference>
<dbReference type="OrthoDB" id="6399635at2"/>
<dbReference type="InterPro" id="IPR013766">
    <property type="entry name" value="Thioredoxin_domain"/>
</dbReference>
<dbReference type="RefSeq" id="WP_068216723.1">
    <property type="nucleotide sequence ID" value="NZ_CP139724.1"/>
</dbReference>
<evidence type="ECO:0000313" key="4">
    <source>
        <dbReference type="Proteomes" id="UP000075606"/>
    </source>
</evidence>
<dbReference type="Pfam" id="PF00578">
    <property type="entry name" value="AhpC-TSA"/>
    <property type="match status" value="1"/>
</dbReference>
<evidence type="ECO:0000313" key="3">
    <source>
        <dbReference type="EMBL" id="KYG77888.1"/>
    </source>
</evidence>
<dbReference type="InterPro" id="IPR036249">
    <property type="entry name" value="Thioredoxin-like_sf"/>
</dbReference>
<accession>A0A150XGP8</accession>
<organism evidence="3 4">
    <name type="scientific">Roseivirga spongicola</name>
    <dbReference type="NCBI Taxonomy" id="333140"/>
    <lineage>
        <taxon>Bacteria</taxon>
        <taxon>Pseudomonadati</taxon>
        <taxon>Bacteroidota</taxon>
        <taxon>Cytophagia</taxon>
        <taxon>Cytophagales</taxon>
        <taxon>Roseivirgaceae</taxon>
        <taxon>Roseivirga</taxon>
    </lineage>
</organism>
<keyword evidence="4" id="KW-1185">Reference proteome</keyword>
<sequence length="248" mass="28324">MKKLTLTFLALCLLSIASQAQTYDFLGSELKRMTINRNIQIDPMSLDAYLHTGEKVSKGEIMNYLMMVEYQAAIYSDSKNDPKAIIFEKASEEAKAMKIKRFENMTGSDFMLNQQANNFELQNLVGNSINLESLKGEVVLLNFWFVGCKPCIMEMPELNELVEEFKPKGVKFLAIGLDNVARVNKFLETHEFNYELLPNGRRVATDYGIFSYPTHLLINEEGKVIFSQVGYFPGLKYALRKQLKDALK</sequence>
<dbReference type="STRING" id="333140.AWW68_03730"/>
<dbReference type="EMBL" id="LRPC01000001">
    <property type="protein sequence ID" value="KYG77888.1"/>
    <property type="molecule type" value="Genomic_DNA"/>
</dbReference>
<keyword evidence="1" id="KW-0732">Signal</keyword>
<evidence type="ECO:0000256" key="1">
    <source>
        <dbReference type="SAM" id="SignalP"/>
    </source>
</evidence>
<feature type="signal peptide" evidence="1">
    <location>
        <begin position="1"/>
        <end position="20"/>
    </location>
</feature>
<dbReference type="GO" id="GO:0016209">
    <property type="term" value="F:antioxidant activity"/>
    <property type="evidence" value="ECO:0007669"/>
    <property type="project" value="InterPro"/>
</dbReference>
<dbReference type="Proteomes" id="UP000075606">
    <property type="component" value="Unassembled WGS sequence"/>
</dbReference>
<evidence type="ECO:0000259" key="2">
    <source>
        <dbReference type="PROSITE" id="PS51352"/>
    </source>
</evidence>
<feature type="chain" id="PRO_5007574753" description="Thioredoxin domain-containing protein" evidence="1">
    <location>
        <begin position="21"/>
        <end position="248"/>
    </location>
</feature>
<feature type="domain" description="Thioredoxin" evidence="2">
    <location>
        <begin position="110"/>
        <end position="248"/>
    </location>
</feature>
<name>A0A150XGP8_9BACT</name>
<dbReference type="SUPFAM" id="SSF52833">
    <property type="entry name" value="Thioredoxin-like"/>
    <property type="match status" value="1"/>
</dbReference>
<reference evidence="3 4" key="1">
    <citation type="submission" date="2016-01" db="EMBL/GenBank/DDBJ databases">
        <title>Genome sequencing of Roseivirga spongicola UST030701-084.</title>
        <authorList>
            <person name="Selvaratnam C."/>
            <person name="Thevarajoo S."/>
            <person name="Goh K.M."/>
            <person name="Ee R."/>
            <person name="Chan K.-G."/>
            <person name="Chong C.S."/>
        </authorList>
    </citation>
    <scope>NUCLEOTIDE SEQUENCE [LARGE SCALE GENOMIC DNA]</scope>
    <source>
        <strain evidence="3 4">UST030701-084</strain>
    </source>
</reference>
<comment type="caution">
    <text evidence="3">The sequence shown here is derived from an EMBL/GenBank/DDBJ whole genome shotgun (WGS) entry which is preliminary data.</text>
</comment>
<dbReference type="PANTHER" id="PTHR42852">
    <property type="entry name" value="THIOL:DISULFIDE INTERCHANGE PROTEIN DSBE"/>
    <property type="match status" value="1"/>
</dbReference>
<dbReference type="InterPro" id="IPR050553">
    <property type="entry name" value="Thioredoxin_ResA/DsbE_sf"/>
</dbReference>